<reference evidence="1" key="1">
    <citation type="submission" date="2014-09" db="EMBL/GenBank/DDBJ databases">
        <authorList>
            <person name="Magalhaes I.L.F."/>
            <person name="Oliveira U."/>
            <person name="Santos F.R."/>
            <person name="Vidigal T.H.D.A."/>
            <person name="Brescovit A.D."/>
            <person name="Santos A.J."/>
        </authorList>
    </citation>
    <scope>NUCLEOTIDE SEQUENCE</scope>
    <source>
        <tissue evidence="1">Shoot tissue taken approximately 20 cm above the soil surface</tissue>
    </source>
</reference>
<dbReference type="AlphaFoldDB" id="A0A0A9F5C3"/>
<reference evidence="1" key="2">
    <citation type="journal article" date="2015" name="Data Brief">
        <title>Shoot transcriptome of the giant reed, Arundo donax.</title>
        <authorList>
            <person name="Barrero R.A."/>
            <person name="Guerrero F.D."/>
            <person name="Moolhuijzen P."/>
            <person name="Goolsby J.A."/>
            <person name="Tidwell J."/>
            <person name="Bellgard S.E."/>
            <person name="Bellgard M.I."/>
        </authorList>
    </citation>
    <scope>NUCLEOTIDE SEQUENCE</scope>
    <source>
        <tissue evidence="1">Shoot tissue taken approximately 20 cm above the soil surface</tissue>
    </source>
</reference>
<accession>A0A0A9F5C3</accession>
<proteinExistence type="predicted"/>
<name>A0A0A9F5C3_ARUDO</name>
<protein>
    <submittedName>
        <fullName evidence="1">Uncharacterized protein</fullName>
    </submittedName>
</protein>
<dbReference type="EMBL" id="GBRH01192545">
    <property type="protein sequence ID" value="JAE05351.1"/>
    <property type="molecule type" value="Transcribed_RNA"/>
</dbReference>
<evidence type="ECO:0000313" key="1">
    <source>
        <dbReference type="EMBL" id="JAE05351.1"/>
    </source>
</evidence>
<organism evidence="1">
    <name type="scientific">Arundo donax</name>
    <name type="common">Giant reed</name>
    <name type="synonym">Donax arundinaceus</name>
    <dbReference type="NCBI Taxonomy" id="35708"/>
    <lineage>
        <taxon>Eukaryota</taxon>
        <taxon>Viridiplantae</taxon>
        <taxon>Streptophyta</taxon>
        <taxon>Embryophyta</taxon>
        <taxon>Tracheophyta</taxon>
        <taxon>Spermatophyta</taxon>
        <taxon>Magnoliopsida</taxon>
        <taxon>Liliopsida</taxon>
        <taxon>Poales</taxon>
        <taxon>Poaceae</taxon>
        <taxon>PACMAD clade</taxon>
        <taxon>Arundinoideae</taxon>
        <taxon>Arundineae</taxon>
        <taxon>Arundo</taxon>
    </lineage>
</organism>
<sequence>MTKYSKSYNQQFLPGKSIGATYCHHKLKKDIISLPVQPLNQTPLSFYFHSSSVRSVHVNLILTETPATRHFWGSSGHADS</sequence>